<dbReference type="InterPro" id="IPR001611">
    <property type="entry name" value="Leu-rich_rpt"/>
</dbReference>
<reference evidence="12" key="1">
    <citation type="journal article" date="2008" name="Nature">
        <title>The amphioxus genome and the evolution of the chordate karyotype.</title>
        <authorList>
            <consortium name="US DOE Joint Genome Institute (JGI-PGF)"/>
            <person name="Putnam N.H."/>
            <person name="Butts T."/>
            <person name="Ferrier D.E.K."/>
            <person name="Furlong R.F."/>
            <person name="Hellsten U."/>
            <person name="Kawashima T."/>
            <person name="Robinson-Rechavi M."/>
            <person name="Shoguchi E."/>
            <person name="Terry A."/>
            <person name="Yu J.-K."/>
            <person name="Benito-Gutierrez E.L."/>
            <person name="Dubchak I."/>
            <person name="Garcia-Fernandez J."/>
            <person name="Gibson-Brown J.J."/>
            <person name="Grigoriev I.V."/>
            <person name="Horton A.C."/>
            <person name="de Jong P.J."/>
            <person name="Jurka J."/>
            <person name="Kapitonov V.V."/>
            <person name="Kohara Y."/>
            <person name="Kuroki Y."/>
            <person name="Lindquist E."/>
            <person name="Lucas S."/>
            <person name="Osoegawa K."/>
            <person name="Pennacchio L.A."/>
            <person name="Salamov A.A."/>
            <person name="Satou Y."/>
            <person name="Sauka-Spengler T."/>
            <person name="Schmutz J."/>
            <person name="Shin-I T."/>
            <person name="Toyoda A."/>
            <person name="Bronner-Fraser M."/>
            <person name="Fujiyama A."/>
            <person name="Holland L.Z."/>
            <person name="Holland P.W.H."/>
            <person name="Satoh N."/>
            <person name="Rokhsar D.S."/>
        </authorList>
    </citation>
    <scope>NUCLEOTIDE SEQUENCE [LARGE SCALE GENOMIC DNA]</scope>
    <source>
        <strain evidence="12">S238N-H82</strain>
        <tissue evidence="12">Testes</tissue>
    </source>
</reference>
<dbReference type="GO" id="GO:0003987">
    <property type="term" value="F:acetate-CoA ligase activity"/>
    <property type="evidence" value="ECO:0007669"/>
    <property type="project" value="UniProtKB-EC"/>
</dbReference>
<dbReference type="Gene3D" id="3.30.300.30">
    <property type="match status" value="1"/>
</dbReference>
<keyword evidence="5" id="KW-0677">Repeat</keyword>
<sequence length="1738" mass="193290">MTGYPVELLTNTENGTIKNKGRGRSFSMSAIQSKSFDENDNAIPYSTKKLQRSQSLKVLDVRSMSWQSRIARARSEDNIHRKSSEGISEEVQNNNTENVDVKKSTVTKSTTKSNSQTQNKFKTEDVFKKTPKILVNPTSNQAQLRRHIKKSEVRGSVDNRWEDIEEETFEIVETARRMDGVQSVPSLSHGVGTVQNEETRTANRAFPDGADSYDRGDKGGDCAVVAQDSETPIVQECTLASANASASTSAPQVPPQPQTAGSVPFASAPQVPPQSQTAGSVPFVSAPQVPPQPQTAGYVPFASAPQVPPQSQTTGFVPFASAPQVPPQPQTAGYVPFMPAIGFPPGSFPQGGFQFPPGNVYIFNGCSNMQFGNQNTINSTQHHEHQSPGEKFDNLNEGIMRMLMNLADDPQKEREMVNDLQDEDKRKDFVSGLKEFGTQLKSAREGCVLLDFEMSKDPEERLRFLRSCQSGEFQRFIQDHLLSRYVEDPKKISMVLCFSIASITDTECGEMAFNFNCKSLFIKRFVSTPPVHSVSGPAEPLPGLSKPELEGLRQYAALSGLKCNGSDVSNQCGPQWVIDDNLDPAQRDALRLHLSNAQTSTGEVSTIGGQSTMSAIADVLQRPVRLITALENSFVDILILPSQNLSSSGPEVPVVIGVYDKDHYVRIDYVTPDTQSTATDGLMNLALYKPAYQSKVPLQVTTSSGADLHSDGHTDRAPQEEEGTTWEKTDNGHALRFNTTINDLTRQTRVPDKTDSRWASLTTTTFSDCTVSLKNTEDPLCLEVRTQNMKQDLTSLERVLTLFPQRYKVAKVCLSGNNLRQIPDGMALMPMLKCLAAQKNKLTKIPASIPDLTNLTVVDFNRNHFTKFPEGLQFLPLLKKVYLCFNKIKSIPVGVLSKMQNLKVLAVDKNRLKGMPKDIVECNNLAELHIKGNPLSSLPRMVFSMPSLNLLGVDRNVWEGFLKHNDDTRYRPSFNVCFGRCQHMNYDREEDLAEATDNAIQKAVDKERSLVQEKNLPEKRSLKEEEEKPKQGCTEQDQEETPISPSADISLTTHVSSMDDYNSTYRRSIEDPAEFWREISEEFHWETGPKGKFVEHNFDPNVGEVFVRWMSGATTNITYNLLEKNIREKGLRSTIALQWQGDDDKETRQVTYGQLKSLVCRAANMLKAKGIKRGHRVMIYMPQTIEQVVAMLACARIGAVHCVVYGGATAEYLADRVKDSKCTAIITADVARKDGGSQPVKTEVDRALKICDKQHFVKSCIVVRRSGDGERDGGTKSAGTQERNVPWCDGRDYWWDEEMEGVEDECEPEWMDAEDPLLILYTSGSTGSPKGVIHTVGGYMMYTATTFKYVFDCGNVRDKVHFCTADLGWVTGQSYVIYGPLLNGVTTVLLEGDPLKDNRIVTMVTKYHVTSLYTTPTAIRHMKATSDPGKNYKLDTLRVVGTVGEPIAKSTWRWYRSTIGSDHCSVVDTYWQTETGGHVMTPLPGATPMKPGSATLPFFGVEPAVLSDDGTEMVGPCEGHLVFKSPWPGMMRGINGKPEKFASYFEQFPGYYYTGDRCRRDGDGYYRILGRREDRVSIPSAMGQVFNQLDVEATLLQHPDVEEVAVVTTDPADDSGGGSSGTSSAGYDNWYIFVKLRQTACVSLTETIFSTLRDMLATTLHIFTPPSHMHCASELPRTWSDKVLRRLLRKVVLNDHDLGDFHVVANLKSLTTLFRQCRDMQSSCESIDMFTKPRSMPS</sequence>
<feature type="region of interest" description="Disordered" evidence="9">
    <location>
        <begin position="247"/>
        <end position="280"/>
    </location>
</feature>
<proteinExistence type="inferred from homology"/>
<dbReference type="PANTHER" id="PTHR24095">
    <property type="entry name" value="ACETYL-COENZYME A SYNTHETASE"/>
    <property type="match status" value="1"/>
</dbReference>
<keyword evidence="8" id="KW-0443">Lipid metabolism</keyword>
<keyword evidence="7" id="KW-0067">ATP-binding</keyword>
<dbReference type="InterPro" id="IPR045851">
    <property type="entry name" value="AMP-bd_C_sf"/>
</dbReference>
<keyword evidence="4" id="KW-0433">Leucine-rich repeat</keyword>
<accession>C3YQI9</accession>
<dbReference type="EC" id="6.2.1.1" evidence="2"/>
<feature type="region of interest" description="Disordered" evidence="9">
    <location>
        <begin position="1"/>
        <end position="25"/>
    </location>
</feature>
<comment type="similarity">
    <text evidence="1">Belongs to the ATP-dependent AMP-binding enzyme family.</text>
</comment>
<dbReference type="Pfam" id="PF00501">
    <property type="entry name" value="AMP-binding"/>
    <property type="match status" value="1"/>
</dbReference>
<feature type="region of interest" description="Disordered" evidence="9">
    <location>
        <begin position="1004"/>
        <end position="1049"/>
    </location>
</feature>
<feature type="domain" description="AMP-dependent synthetase/ligase" evidence="10">
    <location>
        <begin position="1135"/>
        <end position="1533"/>
    </location>
</feature>
<evidence type="ECO:0000256" key="1">
    <source>
        <dbReference type="ARBA" id="ARBA00006432"/>
    </source>
</evidence>
<dbReference type="InterPro" id="IPR032387">
    <property type="entry name" value="ACAS_N"/>
</dbReference>
<dbReference type="SUPFAM" id="SSF56801">
    <property type="entry name" value="Acetyl-CoA synthetase-like"/>
    <property type="match status" value="1"/>
</dbReference>
<dbReference type="Pfam" id="PF13855">
    <property type="entry name" value="LRR_8"/>
    <property type="match status" value="1"/>
</dbReference>
<protein>
    <recommendedName>
        <fullName evidence="2">acetate--CoA ligase</fullName>
        <ecNumber evidence="2">6.2.1.1</ecNumber>
    </recommendedName>
</protein>
<dbReference type="FunFam" id="3.40.50.12780:FF:000001">
    <property type="entry name" value="Acetyl-coenzyme A synthetase"/>
    <property type="match status" value="1"/>
</dbReference>
<dbReference type="InterPro" id="IPR042099">
    <property type="entry name" value="ANL_N_sf"/>
</dbReference>
<dbReference type="InterPro" id="IPR020845">
    <property type="entry name" value="AMP-binding_CS"/>
</dbReference>
<dbReference type="EMBL" id="GG666543">
    <property type="protein sequence ID" value="EEN57345.1"/>
    <property type="molecule type" value="Genomic_DNA"/>
</dbReference>
<dbReference type="PANTHER" id="PTHR24095:SF244">
    <property type="entry name" value="ACETYL-COENZYME A SYNTHETASE"/>
    <property type="match status" value="1"/>
</dbReference>
<evidence type="ECO:0000256" key="5">
    <source>
        <dbReference type="ARBA" id="ARBA00022737"/>
    </source>
</evidence>
<dbReference type="SMART" id="SM00369">
    <property type="entry name" value="LRR_TYP"/>
    <property type="match status" value="4"/>
</dbReference>
<feature type="compositionally biased region" description="Basic and acidic residues" evidence="9">
    <location>
        <begin position="1004"/>
        <end position="1030"/>
    </location>
</feature>
<dbReference type="SUPFAM" id="SSF52058">
    <property type="entry name" value="L domain-like"/>
    <property type="match status" value="1"/>
</dbReference>
<dbReference type="InParanoid" id="C3YQI9"/>
<evidence type="ECO:0000256" key="6">
    <source>
        <dbReference type="ARBA" id="ARBA00022741"/>
    </source>
</evidence>
<evidence type="ECO:0000256" key="2">
    <source>
        <dbReference type="ARBA" id="ARBA00013275"/>
    </source>
</evidence>
<evidence type="ECO:0000256" key="7">
    <source>
        <dbReference type="ARBA" id="ARBA00022840"/>
    </source>
</evidence>
<dbReference type="Gene3D" id="3.40.50.12780">
    <property type="entry name" value="N-terminal domain of ligase-like"/>
    <property type="match status" value="1"/>
</dbReference>
<evidence type="ECO:0000256" key="9">
    <source>
        <dbReference type="SAM" id="MobiDB-lite"/>
    </source>
</evidence>
<dbReference type="Gene3D" id="3.80.10.10">
    <property type="entry name" value="Ribonuclease Inhibitor"/>
    <property type="match status" value="1"/>
</dbReference>
<dbReference type="InterPro" id="IPR032675">
    <property type="entry name" value="LRR_dom_sf"/>
</dbReference>
<dbReference type="STRING" id="7739.C3YQI9"/>
<dbReference type="eggNOG" id="KOG0619">
    <property type="taxonomic scope" value="Eukaryota"/>
</dbReference>
<organism>
    <name type="scientific">Branchiostoma floridae</name>
    <name type="common">Florida lancelet</name>
    <name type="synonym">Amphioxus</name>
    <dbReference type="NCBI Taxonomy" id="7739"/>
    <lineage>
        <taxon>Eukaryota</taxon>
        <taxon>Metazoa</taxon>
        <taxon>Chordata</taxon>
        <taxon>Cephalochordata</taxon>
        <taxon>Leptocardii</taxon>
        <taxon>Amphioxiformes</taxon>
        <taxon>Branchiostomatidae</taxon>
        <taxon>Branchiostoma</taxon>
    </lineage>
</organism>
<feature type="region of interest" description="Disordered" evidence="9">
    <location>
        <begin position="77"/>
        <end position="98"/>
    </location>
</feature>
<dbReference type="Pfam" id="PF16177">
    <property type="entry name" value="ACAS_N"/>
    <property type="match status" value="1"/>
</dbReference>
<gene>
    <name evidence="12" type="ORF">BRAFLDRAFT_82757</name>
</gene>
<dbReference type="PROSITE" id="PS00455">
    <property type="entry name" value="AMP_BINDING"/>
    <property type="match status" value="1"/>
</dbReference>
<dbReference type="GO" id="GO:0005524">
    <property type="term" value="F:ATP binding"/>
    <property type="evidence" value="ECO:0007669"/>
    <property type="project" value="UniProtKB-KW"/>
</dbReference>
<dbReference type="NCBIfam" id="NF001208">
    <property type="entry name" value="PRK00174.1"/>
    <property type="match status" value="1"/>
</dbReference>
<dbReference type="InterPro" id="IPR003591">
    <property type="entry name" value="Leu-rich_rpt_typical-subtyp"/>
</dbReference>
<feature type="domain" description="Acetyl-coenzyme A synthetase N-terminal" evidence="11">
    <location>
        <begin position="1061"/>
        <end position="1120"/>
    </location>
</feature>
<dbReference type="GO" id="GO:0006629">
    <property type="term" value="P:lipid metabolic process"/>
    <property type="evidence" value="ECO:0007669"/>
    <property type="project" value="UniProtKB-KW"/>
</dbReference>
<keyword evidence="6" id="KW-0547">Nucleotide-binding</keyword>
<dbReference type="eggNOG" id="KOG1175">
    <property type="taxonomic scope" value="Eukaryota"/>
</dbReference>
<evidence type="ECO:0000259" key="10">
    <source>
        <dbReference type="Pfam" id="PF00501"/>
    </source>
</evidence>
<dbReference type="InterPro" id="IPR000873">
    <property type="entry name" value="AMP-dep_synth/lig_dom"/>
</dbReference>
<evidence type="ECO:0000256" key="8">
    <source>
        <dbReference type="ARBA" id="ARBA00023098"/>
    </source>
</evidence>
<feature type="compositionally biased region" description="Basic and acidic residues" evidence="9">
    <location>
        <begin position="708"/>
        <end position="727"/>
    </location>
</feature>
<evidence type="ECO:0000313" key="12">
    <source>
        <dbReference type="EMBL" id="EEN57345.1"/>
    </source>
</evidence>
<evidence type="ECO:0000259" key="11">
    <source>
        <dbReference type="Pfam" id="PF16177"/>
    </source>
</evidence>
<name>C3YQI9_BRAFL</name>
<feature type="region of interest" description="Disordered" evidence="9">
    <location>
        <begin position="703"/>
        <end position="727"/>
    </location>
</feature>
<evidence type="ECO:0000256" key="4">
    <source>
        <dbReference type="ARBA" id="ARBA00022614"/>
    </source>
</evidence>
<keyword evidence="3" id="KW-0436">Ligase</keyword>
<evidence type="ECO:0000256" key="3">
    <source>
        <dbReference type="ARBA" id="ARBA00022598"/>
    </source>
</evidence>